<dbReference type="eggNOG" id="ENOG5031VZI">
    <property type="taxonomic scope" value="Bacteria"/>
</dbReference>
<evidence type="ECO:0000256" key="1">
    <source>
        <dbReference type="SAM" id="MobiDB-lite"/>
    </source>
</evidence>
<reference evidence="3 4" key="2">
    <citation type="journal article" date="2010" name="Stand. Genomic Sci.">
        <title>Complete genome sequence of Gordonia bronchialis type strain (3410).</title>
        <authorList>
            <person name="Ivanova N."/>
            <person name="Sikorski J."/>
            <person name="Jando M."/>
            <person name="Lapidus A."/>
            <person name="Nolan M."/>
            <person name="Lucas S."/>
            <person name="Del Rio T.G."/>
            <person name="Tice H."/>
            <person name="Copeland A."/>
            <person name="Cheng J.F."/>
            <person name="Chen F."/>
            <person name="Bruce D."/>
            <person name="Goodwin L."/>
            <person name="Pitluck S."/>
            <person name="Mavromatis K."/>
            <person name="Ovchinnikova G."/>
            <person name="Pati A."/>
            <person name="Chen A."/>
            <person name="Palaniappan K."/>
            <person name="Land M."/>
            <person name="Hauser L."/>
            <person name="Chang Y.J."/>
            <person name="Jeffries C.D."/>
            <person name="Chain P."/>
            <person name="Saunders E."/>
            <person name="Han C."/>
            <person name="Detter J.C."/>
            <person name="Brettin T."/>
            <person name="Rohde M."/>
            <person name="Goker M."/>
            <person name="Bristow J."/>
            <person name="Eisen J.A."/>
            <person name="Markowitz V."/>
            <person name="Hugenholtz P."/>
            <person name="Klenk H.P."/>
            <person name="Kyrpides N.C."/>
        </authorList>
    </citation>
    <scope>NUCLEOTIDE SEQUENCE [LARGE SCALE GENOMIC DNA]</scope>
    <source>
        <strain evidence="4">ATCC 25592 / DSM 43247 / BCRC 13721 / JCM 3198 / KCTC 3076 / NBRC 16047 / NCTC 10667</strain>
    </source>
</reference>
<dbReference type="AlphaFoldDB" id="D0L4F6"/>
<keyword evidence="2" id="KW-0472">Membrane</keyword>
<proteinExistence type="predicted"/>
<dbReference type="STRING" id="526226.Gbro_1071"/>
<keyword evidence="4" id="KW-1185">Reference proteome</keyword>
<name>D0L4F6_GORB4</name>
<dbReference type="Proteomes" id="UP000001219">
    <property type="component" value="Chromosome"/>
</dbReference>
<organism evidence="3 4">
    <name type="scientific">Gordonia bronchialis (strain ATCC 25592 / DSM 43247 / BCRC 13721 / JCM 3198 / KCTC 3076 / NBRC 16047 / NCTC 10667)</name>
    <name type="common">Rhodococcus bronchialis</name>
    <dbReference type="NCBI Taxonomy" id="526226"/>
    <lineage>
        <taxon>Bacteria</taxon>
        <taxon>Bacillati</taxon>
        <taxon>Actinomycetota</taxon>
        <taxon>Actinomycetes</taxon>
        <taxon>Mycobacteriales</taxon>
        <taxon>Gordoniaceae</taxon>
        <taxon>Gordonia</taxon>
    </lineage>
</organism>
<dbReference type="OrthoDB" id="4774363at2"/>
<feature type="transmembrane region" description="Helical" evidence="2">
    <location>
        <begin position="12"/>
        <end position="33"/>
    </location>
</feature>
<dbReference type="HOGENOM" id="CLU_933046_0_0_11"/>
<gene>
    <name evidence="3" type="ordered locus">Gbro_1071</name>
</gene>
<dbReference type="KEGG" id="gbr:Gbro_1071"/>
<feature type="region of interest" description="Disordered" evidence="1">
    <location>
        <begin position="216"/>
        <end position="298"/>
    </location>
</feature>
<dbReference type="RefSeq" id="WP_012832958.1">
    <property type="nucleotide sequence ID" value="NC_013441.1"/>
</dbReference>
<evidence type="ECO:0000256" key="2">
    <source>
        <dbReference type="SAM" id="Phobius"/>
    </source>
</evidence>
<keyword evidence="2" id="KW-1133">Transmembrane helix</keyword>
<protein>
    <submittedName>
        <fullName evidence="3">Uncharacterized protein</fullName>
    </submittedName>
</protein>
<evidence type="ECO:0000313" key="3">
    <source>
        <dbReference type="EMBL" id="ACY20380.1"/>
    </source>
</evidence>
<evidence type="ECO:0000313" key="4">
    <source>
        <dbReference type="Proteomes" id="UP000001219"/>
    </source>
</evidence>
<keyword evidence="2" id="KW-0812">Transmembrane</keyword>
<dbReference type="EMBL" id="CP001802">
    <property type="protein sequence ID" value="ACY20380.1"/>
    <property type="molecule type" value="Genomic_DNA"/>
</dbReference>
<feature type="transmembrane region" description="Helical" evidence="2">
    <location>
        <begin position="182"/>
        <end position="208"/>
    </location>
</feature>
<sequence length="298" mass="31251">MRILTLARRHRVVTALIVMFLLVVGTVGGVIGAGRAEPTYQSDGIVLIIPPGAGNPSATMNPFVNLDQNMSQLAQALSTRMAAPDVVERIHQQAPSVVNYQAQVRYDQSVVNPAPTSQLQFTVQGTDAQATRDVVAQLMVLADEELSRIQTHAGVTQSTLADAVVLVQPTEPQVMPVSSLRAAGMAAVAAVLLGLVLIVVGLGVWRFVRGRHGETMVGTVDDSDDTDNGKYEPPGGSANHEPGHDDSGTSSSDSDGAQNDSVTGDGATDETREPQTWAPSTASARHTAPATEARGSAW</sequence>
<accession>D0L4F6</accession>
<reference evidence="4" key="1">
    <citation type="submission" date="2009-10" db="EMBL/GenBank/DDBJ databases">
        <title>The complete chromosome of Gordonia bronchialis DSM 43247.</title>
        <authorList>
            <consortium name="US DOE Joint Genome Institute (JGI-PGF)"/>
            <person name="Lucas S."/>
            <person name="Copeland A."/>
            <person name="Lapidus A."/>
            <person name="Glavina del Rio T."/>
            <person name="Dalin E."/>
            <person name="Tice H."/>
            <person name="Bruce D."/>
            <person name="Goodwin L."/>
            <person name="Pitluck S."/>
            <person name="Kyrpides N."/>
            <person name="Mavromatis K."/>
            <person name="Ivanova N."/>
            <person name="Ovchinnikova G."/>
            <person name="Saunders E."/>
            <person name="Brettin T."/>
            <person name="Detter J.C."/>
            <person name="Han C."/>
            <person name="Larimer F."/>
            <person name="Land M."/>
            <person name="Hauser L."/>
            <person name="Markowitz V."/>
            <person name="Cheng J.-F."/>
            <person name="Hugenholtz P."/>
            <person name="Woyke T."/>
            <person name="Wu D."/>
            <person name="Jando M."/>
            <person name="Schneider S."/>
            <person name="Goeker M."/>
            <person name="Klenk H.-P."/>
            <person name="Eisen J.A."/>
        </authorList>
    </citation>
    <scope>NUCLEOTIDE SEQUENCE [LARGE SCALE GENOMIC DNA]</scope>
    <source>
        <strain evidence="4">ATCC 25592 / DSM 43247 / BCRC 13721 / JCM 3198 / KCTC 3076 / NBRC 16047 / NCTC 10667</strain>
    </source>
</reference>